<protein>
    <submittedName>
        <fullName evidence="10">BZIP domain-containing protein</fullName>
    </submittedName>
</protein>
<evidence type="ECO:0000256" key="3">
    <source>
        <dbReference type="ARBA" id="ARBA00023125"/>
    </source>
</evidence>
<keyword evidence="5" id="KW-0539">Nucleus</keyword>
<dbReference type="Gene3D" id="1.20.5.170">
    <property type="match status" value="1"/>
</dbReference>
<evidence type="ECO:0000259" key="8">
    <source>
        <dbReference type="PROSITE" id="PS50217"/>
    </source>
</evidence>
<keyword evidence="2" id="KW-0805">Transcription regulation</keyword>
<dbReference type="PANTHER" id="PTHR11988">
    <property type="entry name" value="THYROTROPH EMBRYONIC FACTOR RELATED"/>
    <property type="match status" value="1"/>
</dbReference>
<evidence type="ECO:0000256" key="2">
    <source>
        <dbReference type="ARBA" id="ARBA00023015"/>
    </source>
</evidence>
<dbReference type="InterPro" id="IPR040223">
    <property type="entry name" value="PAR_bZIP"/>
</dbReference>
<evidence type="ECO:0000256" key="1">
    <source>
        <dbReference type="ARBA" id="ARBA00004123"/>
    </source>
</evidence>
<dbReference type="InterPro" id="IPR004827">
    <property type="entry name" value="bZIP"/>
</dbReference>
<feature type="compositionally biased region" description="Low complexity" evidence="7">
    <location>
        <begin position="606"/>
        <end position="643"/>
    </location>
</feature>
<keyword evidence="9" id="KW-1185">Reference proteome</keyword>
<feature type="region of interest" description="Disordered" evidence="7">
    <location>
        <begin position="593"/>
        <end position="724"/>
    </location>
</feature>
<feature type="compositionally biased region" description="Basic and acidic residues" evidence="7">
    <location>
        <begin position="66"/>
        <end position="88"/>
    </location>
</feature>
<dbReference type="SUPFAM" id="SSF57959">
    <property type="entry name" value="Leucine zipper domain"/>
    <property type="match status" value="1"/>
</dbReference>
<evidence type="ECO:0000256" key="7">
    <source>
        <dbReference type="SAM" id="MobiDB-lite"/>
    </source>
</evidence>
<dbReference type="Proteomes" id="UP000887572">
    <property type="component" value="Unplaced"/>
</dbReference>
<feature type="compositionally biased region" description="Polar residues" evidence="7">
    <location>
        <begin position="537"/>
        <end position="554"/>
    </location>
</feature>
<keyword evidence="4" id="KW-0804">Transcription</keyword>
<keyword evidence="6" id="KW-0175">Coiled coil</keyword>
<dbReference type="GO" id="GO:0000978">
    <property type="term" value="F:RNA polymerase II cis-regulatory region sequence-specific DNA binding"/>
    <property type="evidence" value="ECO:0007669"/>
    <property type="project" value="TreeGrafter"/>
</dbReference>
<feature type="compositionally biased region" description="Low complexity" evidence="7">
    <location>
        <begin position="19"/>
        <end position="32"/>
    </location>
</feature>
<sequence>MISELLTKNADDGNGTGENGTSETSSSAESSNMFDKSKSNADCAKVSGLSSTRRASFSEAKIGDGQGRKRSNEPIKRKNQEKQRKSAGDEVIEQRMAALAKENDALKCQLEEQIRLNSVIVANPTLASLSTTINNSNLPRIMFAGGSEEQSSSSLGNIMPNFAASFGSGESKFCTLQKSERSAFSVIRSGNPTQPPLLQSAQRSDQTELNQAMSSNAFVQPQQNNEFARLAAQLAPFSLFPHVQFPPPARTALTVSTVCQPTVSDNHQHTVVEGRQHKDDVNSPIVETGKQQQHQRQLKKQLIPVHPNRSFSNVAGFGTLADTSSDDCLPFNFKDNLRPALSTMATDVQNVNDESPLDFSKSGQQQHKTAATANLNLALPDSVVGELFIKADCQTQQKKQPPPSSNCSTSAASDRWTPVIQQHKHGPTQLQQITTASYNAKQLTNPRKTVLEVAEASSSSSDVLLHLHPQSSNFTPSPHPSLPNFSSSILQLLMLRGRLGLDENGNYGLSPEQLINQPTFNEPITQLATASSSSSSEQQQKLDGNTAPSSSSMLGTLLSIPPNKRRTSPTVPASRTEFCSGLALTSIKKCDESEHIAKESEHSKSMHSSSSLTSNNDKHSSNLNSDSEQSSSGGQHSPNSSHTSHSHTSDSPPSTLPGAGSTVTTVCGSDRTRRGSSSPNSGCSGDDSSLLLADKSGNGGEAGDEMGGRPTNSRSSPPAATTTSLTPMRLKMRNNDELERYMDRRRRNNEAAKRCRANRRAVFEYRSRKAQLLEAENGELRQEMVKLNAELEQLKALIAAKAAAARLSMSTG</sequence>
<feature type="region of interest" description="Disordered" evidence="7">
    <location>
        <begin position="526"/>
        <end position="574"/>
    </location>
</feature>
<feature type="coiled-coil region" evidence="6">
    <location>
        <begin position="770"/>
        <end position="804"/>
    </location>
</feature>
<dbReference type="Pfam" id="PF07716">
    <property type="entry name" value="bZIP_2"/>
    <property type="match status" value="1"/>
</dbReference>
<dbReference type="WBParaSite" id="Gr19_v10_g5898.t1">
    <property type="protein sequence ID" value="Gr19_v10_g5898.t1"/>
    <property type="gene ID" value="Gr19_v10_g5898"/>
</dbReference>
<evidence type="ECO:0000313" key="10">
    <source>
        <dbReference type="WBParaSite" id="Gr19_v10_g5898.t1"/>
    </source>
</evidence>
<evidence type="ECO:0000256" key="5">
    <source>
        <dbReference type="ARBA" id="ARBA00023242"/>
    </source>
</evidence>
<feature type="compositionally biased region" description="Low complexity" evidence="7">
    <location>
        <begin position="708"/>
        <end position="724"/>
    </location>
</feature>
<feature type="region of interest" description="Disordered" evidence="7">
    <location>
        <begin position="1"/>
        <end position="89"/>
    </location>
</feature>
<comment type="subcellular location">
    <subcellularLocation>
        <location evidence="1">Nucleus</location>
    </subcellularLocation>
</comment>
<dbReference type="PROSITE" id="PS50217">
    <property type="entry name" value="BZIP"/>
    <property type="match status" value="1"/>
</dbReference>
<dbReference type="GO" id="GO:0000981">
    <property type="term" value="F:DNA-binding transcription factor activity, RNA polymerase II-specific"/>
    <property type="evidence" value="ECO:0007669"/>
    <property type="project" value="TreeGrafter"/>
</dbReference>
<name>A0A914HZE7_GLORO</name>
<dbReference type="GO" id="GO:0005634">
    <property type="term" value="C:nucleus"/>
    <property type="evidence" value="ECO:0007669"/>
    <property type="project" value="UniProtKB-SubCell"/>
</dbReference>
<keyword evidence="3" id="KW-0238">DNA-binding</keyword>
<dbReference type="PANTHER" id="PTHR11988:SF27">
    <property type="entry name" value="GH27708P"/>
    <property type="match status" value="1"/>
</dbReference>
<evidence type="ECO:0000313" key="9">
    <source>
        <dbReference type="Proteomes" id="UP000887572"/>
    </source>
</evidence>
<feature type="compositionally biased region" description="Low complexity" evidence="7">
    <location>
        <begin position="681"/>
        <end position="696"/>
    </location>
</feature>
<dbReference type="InterPro" id="IPR046347">
    <property type="entry name" value="bZIP_sf"/>
</dbReference>
<organism evidence="9 10">
    <name type="scientific">Globodera rostochiensis</name>
    <name type="common">Golden nematode worm</name>
    <name type="synonym">Heterodera rostochiensis</name>
    <dbReference type="NCBI Taxonomy" id="31243"/>
    <lineage>
        <taxon>Eukaryota</taxon>
        <taxon>Metazoa</taxon>
        <taxon>Ecdysozoa</taxon>
        <taxon>Nematoda</taxon>
        <taxon>Chromadorea</taxon>
        <taxon>Rhabditida</taxon>
        <taxon>Tylenchina</taxon>
        <taxon>Tylenchomorpha</taxon>
        <taxon>Tylenchoidea</taxon>
        <taxon>Heteroderidae</taxon>
        <taxon>Heteroderinae</taxon>
        <taxon>Globodera</taxon>
    </lineage>
</organism>
<reference evidence="10" key="1">
    <citation type="submission" date="2022-11" db="UniProtKB">
        <authorList>
            <consortium name="WormBaseParasite"/>
        </authorList>
    </citation>
    <scope>IDENTIFICATION</scope>
</reference>
<evidence type="ECO:0000256" key="4">
    <source>
        <dbReference type="ARBA" id="ARBA00023163"/>
    </source>
</evidence>
<dbReference type="AlphaFoldDB" id="A0A914HZE7"/>
<proteinExistence type="predicted"/>
<feature type="compositionally biased region" description="Basic and acidic residues" evidence="7">
    <location>
        <begin position="593"/>
        <end position="604"/>
    </location>
</feature>
<feature type="domain" description="BZIP" evidence="8">
    <location>
        <begin position="738"/>
        <end position="801"/>
    </location>
</feature>
<dbReference type="SMART" id="SM00338">
    <property type="entry name" value="BRLZ"/>
    <property type="match status" value="1"/>
</dbReference>
<dbReference type="CDD" id="cd14695">
    <property type="entry name" value="bZIP_HLF"/>
    <property type="match status" value="1"/>
</dbReference>
<evidence type="ECO:0000256" key="6">
    <source>
        <dbReference type="SAM" id="Coils"/>
    </source>
</evidence>
<accession>A0A914HZE7</accession>